<evidence type="ECO:0000313" key="4">
    <source>
        <dbReference type="Proteomes" id="UP001597520"/>
    </source>
</evidence>
<dbReference type="InterPro" id="IPR004175">
    <property type="entry name" value="RNA_CPDase"/>
</dbReference>
<dbReference type="RefSeq" id="WP_380712604.1">
    <property type="nucleotide sequence ID" value="NZ_JBHUML010000002.1"/>
</dbReference>
<protein>
    <recommendedName>
        <fullName evidence="2">RNA 2',3'-cyclic phosphodiesterase</fullName>
        <shortName evidence="2">RNA 2',3'-CPDase</shortName>
        <ecNumber evidence="2">3.1.4.58</ecNumber>
    </recommendedName>
</protein>
<keyword evidence="1 2" id="KW-0378">Hydrolase</keyword>
<dbReference type="Pfam" id="PF13563">
    <property type="entry name" value="2_5_RNA_ligase2"/>
    <property type="match status" value="1"/>
</dbReference>
<feature type="active site" description="Proton acceptor" evidence="2">
    <location>
        <position position="128"/>
    </location>
</feature>
<dbReference type="Proteomes" id="UP001597520">
    <property type="component" value="Unassembled WGS sequence"/>
</dbReference>
<dbReference type="Gene3D" id="3.90.1140.10">
    <property type="entry name" value="Cyclic phosphodiesterase"/>
    <property type="match status" value="1"/>
</dbReference>
<reference evidence="4" key="1">
    <citation type="journal article" date="2019" name="Int. J. Syst. Evol. Microbiol.">
        <title>The Global Catalogue of Microorganisms (GCM) 10K type strain sequencing project: providing services to taxonomists for standard genome sequencing and annotation.</title>
        <authorList>
            <consortium name="The Broad Institute Genomics Platform"/>
            <consortium name="The Broad Institute Genome Sequencing Center for Infectious Disease"/>
            <person name="Wu L."/>
            <person name="Ma J."/>
        </authorList>
    </citation>
    <scope>NUCLEOTIDE SEQUENCE [LARGE SCALE GENOMIC DNA]</scope>
    <source>
        <strain evidence="4">KCTC 33792</strain>
    </source>
</reference>
<feature type="short sequence motif" description="HXTX 1" evidence="2">
    <location>
        <begin position="42"/>
        <end position="45"/>
    </location>
</feature>
<comment type="similarity">
    <text evidence="2">Belongs to the 2H phosphoesterase superfamily. ThpR family.</text>
</comment>
<accession>A0ABW5T038</accession>
<evidence type="ECO:0000256" key="2">
    <source>
        <dbReference type="HAMAP-Rule" id="MF_01940"/>
    </source>
</evidence>
<evidence type="ECO:0000313" key="3">
    <source>
        <dbReference type="EMBL" id="MFD2705351.1"/>
    </source>
</evidence>
<comment type="caution">
    <text evidence="3">The sequence shown here is derived from an EMBL/GenBank/DDBJ whole genome shotgun (WGS) entry which is preliminary data.</text>
</comment>
<dbReference type="PANTHER" id="PTHR35561">
    <property type="entry name" value="RNA 2',3'-CYCLIC PHOSPHODIESTERASE"/>
    <property type="match status" value="1"/>
</dbReference>
<comment type="function">
    <text evidence="2">Hydrolyzes RNA 2',3'-cyclic phosphodiester to an RNA 2'-phosphomonoester.</text>
</comment>
<gene>
    <name evidence="3" type="primary">thpR</name>
    <name evidence="3" type="ORF">ACFSUB_07700</name>
</gene>
<dbReference type="EC" id="3.1.4.58" evidence="2"/>
<dbReference type="EMBL" id="JBHUML010000002">
    <property type="protein sequence ID" value="MFD2705351.1"/>
    <property type="molecule type" value="Genomic_DNA"/>
</dbReference>
<evidence type="ECO:0000256" key="1">
    <source>
        <dbReference type="ARBA" id="ARBA00022801"/>
    </source>
</evidence>
<comment type="catalytic activity">
    <reaction evidence="2">
        <text>a 3'-end 2',3'-cyclophospho-ribonucleotide-RNA + H2O = a 3'-end 2'-phospho-ribonucleotide-RNA + H(+)</text>
        <dbReference type="Rhea" id="RHEA:11828"/>
        <dbReference type="Rhea" id="RHEA-COMP:10464"/>
        <dbReference type="Rhea" id="RHEA-COMP:17353"/>
        <dbReference type="ChEBI" id="CHEBI:15377"/>
        <dbReference type="ChEBI" id="CHEBI:15378"/>
        <dbReference type="ChEBI" id="CHEBI:83064"/>
        <dbReference type="ChEBI" id="CHEBI:173113"/>
        <dbReference type="EC" id="3.1.4.58"/>
    </reaction>
</comment>
<keyword evidence="4" id="KW-1185">Reference proteome</keyword>
<feature type="active site" description="Proton donor" evidence="2">
    <location>
        <position position="42"/>
    </location>
</feature>
<sequence>MEPHYFTALVPSVEVKEEIASWTQEAVFDLSFKTWVHPEDYHITLFFLGAADEAVLQQTTELVRRSCSACPAITMQTGGIGHFGPREAPKVLWADTNCPEELQRLQQRVADSCVSCGFAEEKRKYRPHITLARTWTGAYSFSRQSVFLPELKTMTWTAEEVVLFRTHPHREVKYERVETFPLGPE</sequence>
<dbReference type="SUPFAM" id="SSF55144">
    <property type="entry name" value="LigT-like"/>
    <property type="match status" value="1"/>
</dbReference>
<feature type="short sequence motif" description="HXTX 2" evidence="2">
    <location>
        <begin position="128"/>
        <end position="131"/>
    </location>
</feature>
<dbReference type="InterPro" id="IPR009097">
    <property type="entry name" value="Cyclic_Pdiesterase"/>
</dbReference>
<organism evidence="3 4">
    <name type="scientific">Salibacterium lacus</name>
    <dbReference type="NCBI Taxonomy" id="1898109"/>
    <lineage>
        <taxon>Bacteria</taxon>
        <taxon>Bacillati</taxon>
        <taxon>Bacillota</taxon>
        <taxon>Bacilli</taxon>
        <taxon>Bacillales</taxon>
        <taxon>Bacillaceae</taxon>
    </lineage>
</organism>
<dbReference type="HAMAP" id="MF_01940">
    <property type="entry name" value="RNA_CPDase"/>
    <property type="match status" value="1"/>
</dbReference>
<dbReference type="NCBIfam" id="TIGR02258">
    <property type="entry name" value="2_5_ligase"/>
    <property type="match status" value="1"/>
</dbReference>
<name>A0ABW5T038_9BACI</name>
<proteinExistence type="inferred from homology"/>
<dbReference type="PANTHER" id="PTHR35561:SF1">
    <property type="entry name" value="RNA 2',3'-CYCLIC PHOSPHODIESTERASE"/>
    <property type="match status" value="1"/>
</dbReference>